<dbReference type="EMBL" id="KX882892">
    <property type="protein sequence ID" value="APG75881.1"/>
    <property type="molecule type" value="Genomic_RNA"/>
</dbReference>
<evidence type="ECO:0000256" key="3">
    <source>
        <dbReference type="ARBA" id="ARBA00022741"/>
    </source>
</evidence>
<name>A0A1L3KES3_9VIRU</name>
<evidence type="ECO:0000256" key="2">
    <source>
        <dbReference type="ARBA" id="ARBA00022695"/>
    </source>
</evidence>
<organism evidence="5">
    <name type="scientific">Sanxia water strider virus 12</name>
    <dbReference type="NCBI Taxonomy" id="1923396"/>
    <lineage>
        <taxon>Viruses</taxon>
        <taxon>Riboviria</taxon>
    </lineage>
</organism>
<dbReference type="GO" id="GO:0000166">
    <property type="term" value="F:nucleotide binding"/>
    <property type="evidence" value="ECO:0007669"/>
    <property type="project" value="UniProtKB-KW"/>
</dbReference>
<comment type="catalytic activity">
    <reaction evidence="4">
        <text>RNA(n) + a ribonucleoside 5'-triphosphate = RNA(n+1) + diphosphate</text>
        <dbReference type="Rhea" id="RHEA:21248"/>
        <dbReference type="Rhea" id="RHEA-COMP:14527"/>
        <dbReference type="Rhea" id="RHEA-COMP:17342"/>
        <dbReference type="ChEBI" id="CHEBI:33019"/>
        <dbReference type="ChEBI" id="CHEBI:61557"/>
        <dbReference type="ChEBI" id="CHEBI:140395"/>
        <dbReference type="EC" id="2.7.7.48"/>
    </reaction>
</comment>
<keyword evidence="2" id="KW-0548">Nucleotidyltransferase</keyword>
<dbReference type="GO" id="GO:0006351">
    <property type="term" value="P:DNA-templated transcription"/>
    <property type="evidence" value="ECO:0007669"/>
    <property type="project" value="InterPro"/>
</dbReference>
<reference evidence="5" key="1">
    <citation type="journal article" date="2016" name="Nature">
        <title>Redefining the invertebrate RNA virosphere.</title>
        <authorList>
            <person name="Shi M."/>
            <person name="Lin X.D."/>
            <person name="Tian J.H."/>
            <person name="Chen L.J."/>
            <person name="Chen X."/>
            <person name="Li C.X."/>
            <person name="Qin X.C."/>
            <person name="Li J."/>
            <person name="Cao J.P."/>
            <person name="Eden J.S."/>
            <person name="Buchmann J."/>
            <person name="Wang W."/>
            <person name="Xu J."/>
            <person name="Holmes E.C."/>
            <person name="Zhang Y.Z."/>
        </authorList>
    </citation>
    <scope>NUCLEOTIDE SEQUENCE</scope>
    <source>
        <strain evidence="5">SXSSP2564</strain>
    </source>
</reference>
<evidence type="ECO:0000313" key="5">
    <source>
        <dbReference type="EMBL" id="APG75881.1"/>
    </source>
</evidence>
<evidence type="ECO:0000256" key="4">
    <source>
        <dbReference type="ARBA" id="ARBA00048744"/>
    </source>
</evidence>
<accession>A0A1L3KES3</accession>
<proteinExistence type="predicted"/>
<dbReference type="GO" id="GO:0003968">
    <property type="term" value="F:RNA-directed RNA polymerase activity"/>
    <property type="evidence" value="ECO:0007669"/>
    <property type="project" value="UniProtKB-EC"/>
</dbReference>
<keyword evidence="1" id="KW-0808">Transferase</keyword>
<dbReference type="GO" id="GO:0003723">
    <property type="term" value="F:RNA binding"/>
    <property type="evidence" value="ECO:0007669"/>
    <property type="project" value="InterPro"/>
</dbReference>
<sequence>MDSSPGLPFCKQYKTNAELFGFDGISVDHSKVQIFLSCFYKWLEDLTPYNFRVFIKDEPHKQSKIDEGRWRLIFSAPLFYQVLEHLLLDPLDKLEKDCQWNLPTKLGWHPFWGGAQMCQSTFDNPCSMDKKCWDWTLLPFLVDLDTQLRKRLVVAPDIWYTLLDKLTDMSFSTAQFQFSNGFVFKQTLPGIMKSGLVRTLSSNSHCQFFIHTLACMECGHWHKCWVIGDDVIVSEPCECYLKATQKYCILKETTWAYHFAGFDLSNIVPLYWSKHVSRLLYSDDSIIPEILDNYQRLYVYHPQKFAYFQKLLAQYDITKLRSRDFLLRWSVQKPSNYKFFIYT</sequence>
<evidence type="ECO:0000256" key="1">
    <source>
        <dbReference type="ARBA" id="ARBA00022679"/>
    </source>
</evidence>
<protein>
    <submittedName>
        <fullName evidence="5">Uncharacterized protein</fullName>
    </submittedName>
</protein>
<dbReference type="InterPro" id="IPR001795">
    <property type="entry name" value="RNA-dir_pol_luteovirus"/>
</dbReference>
<dbReference type="PRINTS" id="PR00914">
    <property type="entry name" value="LVIRUSRNAPOL"/>
</dbReference>
<keyword evidence="3" id="KW-0547">Nucleotide-binding</keyword>
<dbReference type="InterPro" id="IPR043502">
    <property type="entry name" value="DNA/RNA_pol_sf"/>
</dbReference>
<dbReference type="SUPFAM" id="SSF56672">
    <property type="entry name" value="DNA/RNA polymerases"/>
    <property type="match status" value="1"/>
</dbReference>